<keyword evidence="1" id="KW-1133">Transmembrane helix</keyword>
<dbReference type="AlphaFoldDB" id="A0A7H0IKH4"/>
<feature type="transmembrane region" description="Helical" evidence="1">
    <location>
        <begin position="48"/>
        <end position="67"/>
    </location>
</feature>
<dbReference type="KEGG" id="sroi:IAG44_30175"/>
<evidence type="ECO:0000313" key="2">
    <source>
        <dbReference type="EMBL" id="QNP73290.1"/>
    </source>
</evidence>
<dbReference type="Proteomes" id="UP000516052">
    <property type="component" value="Chromosome"/>
</dbReference>
<dbReference type="EMBL" id="CP060828">
    <property type="protein sequence ID" value="QNP73290.1"/>
    <property type="molecule type" value="Genomic_DNA"/>
</dbReference>
<gene>
    <name evidence="2" type="ORF">IAG44_30175</name>
</gene>
<keyword evidence="1" id="KW-0812">Transmembrane</keyword>
<proteinExistence type="predicted"/>
<keyword evidence="3" id="KW-1185">Reference proteome</keyword>
<organism evidence="2 3">
    <name type="scientific">Streptomyces roseirectus</name>
    <dbReference type="NCBI Taxonomy" id="2768066"/>
    <lineage>
        <taxon>Bacteria</taxon>
        <taxon>Bacillati</taxon>
        <taxon>Actinomycetota</taxon>
        <taxon>Actinomycetes</taxon>
        <taxon>Kitasatosporales</taxon>
        <taxon>Streptomycetaceae</taxon>
        <taxon>Streptomyces</taxon>
    </lineage>
</organism>
<sequence>MPPSDWEHLERARGLRRVKIVGRHVIRRPLLLAALTGLFVLHDSVKDSFPLLAYGLTAPAGVLLITASMGRFRAPEDDDASGPAGSDGT</sequence>
<evidence type="ECO:0000313" key="3">
    <source>
        <dbReference type="Proteomes" id="UP000516052"/>
    </source>
</evidence>
<reference evidence="2 3" key="1">
    <citation type="submission" date="2020-08" db="EMBL/GenBank/DDBJ databases">
        <title>A novel species.</title>
        <authorList>
            <person name="Gao J."/>
        </authorList>
    </citation>
    <scope>NUCLEOTIDE SEQUENCE [LARGE SCALE GENOMIC DNA]</scope>
    <source>
        <strain evidence="2 3">CRXT-G-22</strain>
    </source>
</reference>
<evidence type="ECO:0000256" key="1">
    <source>
        <dbReference type="SAM" id="Phobius"/>
    </source>
</evidence>
<name>A0A7H0IKH4_9ACTN</name>
<dbReference type="RefSeq" id="WP_187750232.1">
    <property type="nucleotide sequence ID" value="NZ_CP060828.1"/>
</dbReference>
<accession>A0A7H0IKH4</accession>
<protein>
    <submittedName>
        <fullName evidence="2">Uncharacterized protein</fullName>
    </submittedName>
</protein>
<keyword evidence="1" id="KW-0472">Membrane</keyword>